<accession>A0ABD2D1C5</accession>
<dbReference type="AlphaFoldDB" id="A0ABD2D1C5"/>
<evidence type="ECO:0000313" key="2">
    <source>
        <dbReference type="EMBL" id="KAL2751166.1"/>
    </source>
</evidence>
<evidence type="ECO:0000313" key="3">
    <source>
        <dbReference type="Proteomes" id="UP001607303"/>
    </source>
</evidence>
<dbReference type="Proteomes" id="UP001607303">
    <property type="component" value="Unassembled WGS sequence"/>
</dbReference>
<feature type="non-terminal residue" evidence="2">
    <location>
        <position position="229"/>
    </location>
</feature>
<sequence>MTMREDLDDRRASRDIQDRYREKEKVECIRIFQESGIEAATPSKCRNAAGEDLARVLRASPCKLGIGVNPPRENGNSVERCSAAFREDGTGTSGSGRCRERRREGKRKEGTIARSDYVFTRRTGGRNGRENLLGSAAPRTSTLRLFELCMDTACLQRVLFASVTTQHPRVDVILPGYVCDTSIRTYDGNNLEALARVAVNVAREAWHSLDSKRHTPVTVAVALANVRAK</sequence>
<dbReference type="EMBL" id="JAYRBN010000007">
    <property type="protein sequence ID" value="KAL2751166.1"/>
    <property type="molecule type" value="Genomic_DNA"/>
</dbReference>
<organism evidence="2 3">
    <name type="scientific">Vespula maculifrons</name>
    <name type="common">Eastern yellow jacket</name>
    <name type="synonym">Wasp</name>
    <dbReference type="NCBI Taxonomy" id="7453"/>
    <lineage>
        <taxon>Eukaryota</taxon>
        <taxon>Metazoa</taxon>
        <taxon>Ecdysozoa</taxon>
        <taxon>Arthropoda</taxon>
        <taxon>Hexapoda</taxon>
        <taxon>Insecta</taxon>
        <taxon>Pterygota</taxon>
        <taxon>Neoptera</taxon>
        <taxon>Endopterygota</taxon>
        <taxon>Hymenoptera</taxon>
        <taxon>Apocrita</taxon>
        <taxon>Aculeata</taxon>
        <taxon>Vespoidea</taxon>
        <taxon>Vespidae</taxon>
        <taxon>Vespinae</taxon>
        <taxon>Vespula</taxon>
    </lineage>
</organism>
<feature type="compositionally biased region" description="Basic and acidic residues" evidence="1">
    <location>
        <begin position="97"/>
        <end position="106"/>
    </location>
</feature>
<proteinExistence type="predicted"/>
<name>A0ABD2D1C5_VESMC</name>
<evidence type="ECO:0000256" key="1">
    <source>
        <dbReference type="SAM" id="MobiDB-lite"/>
    </source>
</evidence>
<feature type="region of interest" description="Disordered" evidence="1">
    <location>
        <begin position="86"/>
        <end position="106"/>
    </location>
</feature>
<gene>
    <name evidence="2" type="ORF">V1477_000324</name>
</gene>
<reference evidence="2 3" key="1">
    <citation type="journal article" date="2024" name="Ann. Entomol. Soc. Am.">
        <title>Genomic analyses of the southern and eastern yellowjacket wasps (Hymenoptera: Vespidae) reveal evolutionary signatures of social life.</title>
        <authorList>
            <person name="Catto M.A."/>
            <person name="Caine P.B."/>
            <person name="Orr S.E."/>
            <person name="Hunt B.G."/>
            <person name="Goodisman M.A.D."/>
        </authorList>
    </citation>
    <scope>NUCLEOTIDE SEQUENCE [LARGE SCALE GENOMIC DNA]</scope>
    <source>
        <strain evidence="2">232</strain>
        <tissue evidence="2">Head and thorax</tissue>
    </source>
</reference>
<keyword evidence="3" id="KW-1185">Reference proteome</keyword>
<protein>
    <submittedName>
        <fullName evidence="2">Uncharacterized protein</fullName>
    </submittedName>
</protein>
<comment type="caution">
    <text evidence="2">The sequence shown here is derived from an EMBL/GenBank/DDBJ whole genome shotgun (WGS) entry which is preliminary data.</text>
</comment>